<dbReference type="GO" id="GO:0004826">
    <property type="term" value="F:phenylalanine-tRNA ligase activity"/>
    <property type="evidence" value="ECO:0007669"/>
    <property type="project" value="UniProtKB-EC"/>
</dbReference>
<dbReference type="InterPro" id="IPR012340">
    <property type="entry name" value="NA-bd_OB-fold"/>
</dbReference>
<name>W7AU40_9LIST</name>
<comment type="caution">
    <text evidence="1">The sequence shown here is derived from an EMBL/GenBank/DDBJ whole genome shotgun (WGS) entry which is preliminary data.</text>
</comment>
<dbReference type="EMBL" id="AOCG01000009">
    <property type="protein sequence ID" value="EUJ18659.1"/>
    <property type="molecule type" value="Genomic_DNA"/>
</dbReference>
<accession>W7AU40</accession>
<dbReference type="STRING" id="1265818.MAQA_08762"/>
<evidence type="ECO:0000313" key="2">
    <source>
        <dbReference type="Proteomes" id="UP000019246"/>
    </source>
</evidence>
<keyword evidence="1" id="KW-0436">Ligase</keyword>
<dbReference type="AlphaFoldDB" id="W7AU40"/>
<dbReference type="Gene3D" id="2.40.50.140">
    <property type="entry name" value="Nucleic acid-binding proteins"/>
    <property type="match status" value="1"/>
</dbReference>
<reference evidence="1 2" key="1">
    <citation type="journal article" date="2014" name="Int. J. Syst. Evol. Microbiol.">
        <title>Listeria floridensis sp. nov., Listeria aquatica sp. nov., Listeria cornellensis sp. nov., Listeria riparia sp. nov. and Listeria grandensis sp. nov., from agricultural and natural environments.</title>
        <authorList>
            <person name="den Bakker H.C."/>
            <person name="Warchocki S."/>
            <person name="Wright E.M."/>
            <person name="Allred A.F."/>
            <person name="Ahlstrom C."/>
            <person name="Manuel C.S."/>
            <person name="Stasiewicz M.J."/>
            <person name="Burrell A."/>
            <person name="Roof S."/>
            <person name="Strawn L."/>
            <person name="Fortes E.D."/>
            <person name="Nightingale K.K."/>
            <person name="Kephart D."/>
            <person name="Wiedmann M."/>
        </authorList>
    </citation>
    <scope>NUCLEOTIDE SEQUENCE [LARGE SCALE GENOMIC DNA]</scope>
    <source>
        <strain evidence="1 2">FSL S10-1188</strain>
    </source>
</reference>
<protein>
    <submittedName>
        <fullName evidence="1">Phenylalanyl-tRNA ligase subunit beta</fullName>
        <ecNumber evidence="1">6.1.1.20</ecNumber>
    </submittedName>
</protein>
<dbReference type="SUPFAM" id="SSF50249">
    <property type="entry name" value="Nucleic acid-binding proteins"/>
    <property type="match status" value="1"/>
</dbReference>
<dbReference type="PATRIC" id="fig|1265818.5.peg.1768"/>
<dbReference type="EC" id="6.1.1.20" evidence="1"/>
<gene>
    <name evidence="1" type="primary">pheT</name>
    <name evidence="1" type="ORF">MAQA_08762</name>
</gene>
<sequence length="71" mass="7958">MLVSYNWVKKFFPDLKLGADELAEAITRTGIEIEGVERLDQELKNLVVGEVLTCEPHPSADKLKKNNGSCR</sequence>
<proteinExistence type="predicted"/>
<dbReference type="Gene3D" id="3.30.56.10">
    <property type="match status" value="1"/>
</dbReference>
<keyword evidence="2" id="KW-1185">Reference proteome</keyword>
<organism evidence="1 2">
    <name type="scientific">Listeria aquatica FSL S10-1188</name>
    <dbReference type="NCBI Taxonomy" id="1265818"/>
    <lineage>
        <taxon>Bacteria</taxon>
        <taxon>Bacillati</taxon>
        <taxon>Bacillota</taxon>
        <taxon>Bacilli</taxon>
        <taxon>Bacillales</taxon>
        <taxon>Listeriaceae</taxon>
        <taxon>Listeria</taxon>
    </lineage>
</organism>
<dbReference type="Proteomes" id="UP000019246">
    <property type="component" value="Unassembled WGS sequence"/>
</dbReference>
<evidence type="ECO:0000313" key="1">
    <source>
        <dbReference type="EMBL" id="EUJ18659.1"/>
    </source>
</evidence>